<dbReference type="HOGENOM" id="CLU_1329779_0_0_10"/>
<evidence type="ECO:0000313" key="3">
    <source>
        <dbReference type="Proteomes" id="UP000007486"/>
    </source>
</evidence>
<name>F0R6C2_PHOSB</name>
<accession>F0R6C2</accession>
<evidence type="ECO:0000256" key="1">
    <source>
        <dbReference type="SAM" id="SignalP"/>
    </source>
</evidence>
<dbReference type="KEGG" id="bsa:Bacsa_1204"/>
<keyword evidence="1" id="KW-0732">Signal</keyword>
<dbReference type="AlphaFoldDB" id="F0R6C2"/>
<keyword evidence="3" id="KW-1185">Reference proteome</keyword>
<reference evidence="2 3" key="1">
    <citation type="journal article" date="2011" name="Stand. Genomic Sci.">
        <title>Complete genome sequence of Bacteroides salanitronis type strain (BL78).</title>
        <authorList>
            <person name="Gronow S."/>
            <person name="Held B."/>
            <person name="Lucas S."/>
            <person name="Lapidus A."/>
            <person name="Del Rio T.G."/>
            <person name="Nolan M."/>
            <person name="Tice H."/>
            <person name="Deshpande S."/>
            <person name="Cheng J.F."/>
            <person name="Pitluck S."/>
            <person name="Liolios K."/>
            <person name="Pagani I."/>
            <person name="Ivanova N."/>
            <person name="Mavromatis K."/>
            <person name="Pati A."/>
            <person name="Tapia R."/>
            <person name="Han C."/>
            <person name="Goodwin L."/>
            <person name="Chen A."/>
            <person name="Palaniappan K."/>
            <person name="Land M."/>
            <person name="Hauser L."/>
            <person name="Chang Y.J."/>
            <person name="Jeffries C.D."/>
            <person name="Brambilla E.M."/>
            <person name="Rohde M."/>
            <person name="Goker M."/>
            <person name="Detter J.C."/>
            <person name="Woyke T."/>
            <person name="Bristow J."/>
            <person name="Markowitz V."/>
            <person name="Hugenholtz P."/>
            <person name="Kyrpides N.C."/>
            <person name="Klenk H.P."/>
            <person name="Eisen J.A."/>
        </authorList>
    </citation>
    <scope>NUCLEOTIDE SEQUENCE [LARGE SCALE GENOMIC DNA]</scope>
    <source>
        <strain evidence="2 3">DSM 18170</strain>
    </source>
</reference>
<sequence>MKSKILIIYLLASISYSLHAQIKIGIRDNKFPYTSYTYKNTWGLKLEESIFSEDFAYQYIRGYLNYASTWKDLEIELSPYIGTQWNGNFQDYGMLCTLQCKFNHRFSIYGTLNPHKDTSWDYITCYEIGSALQITENIGFTLSYRNIPEYRIASKKIRIGMVFSEKRLTIMPCLSIPTEDNIKSTRLLINFEWTFRKKEQ</sequence>
<gene>
    <name evidence="2" type="ordered locus">Bacsa_1204</name>
</gene>
<evidence type="ECO:0008006" key="4">
    <source>
        <dbReference type="Google" id="ProtNLM"/>
    </source>
</evidence>
<organism evidence="2 3">
    <name type="scientific">Phocaeicola salanitronis (strain DSM 18170 / JCM 13657 / CCUG 60908 / BL78)</name>
    <name type="common">Bacteroides salanitronis</name>
    <dbReference type="NCBI Taxonomy" id="667015"/>
    <lineage>
        <taxon>Bacteria</taxon>
        <taxon>Pseudomonadati</taxon>
        <taxon>Bacteroidota</taxon>
        <taxon>Bacteroidia</taxon>
        <taxon>Bacteroidales</taxon>
        <taxon>Bacteroidaceae</taxon>
        <taxon>Phocaeicola</taxon>
    </lineage>
</organism>
<dbReference type="Proteomes" id="UP000007486">
    <property type="component" value="Chromosome"/>
</dbReference>
<protein>
    <recommendedName>
        <fullName evidence="4">Outer membrane protein beta-barrel domain-containing protein</fullName>
    </recommendedName>
</protein>
<evidence type="ECO:0000313" key="2">
    <source>
        <dbReference type="EMBL" id="ADY35786.1"/>
    </source>
</evidence>
<feature type="signal peptide" evidence="1">
    <location>
        <begin position="1"/>
        <end position="20"/>
    </location>
</feature>
<feature type="chain" id="PRO_5003255639" description="Outer membrane protein beta-barrel domain-containing protein" evidence="1">
    <location>
        <begin position="21"/>
        <end position="200"/>
    </location>
</feature>
<dbReference type="OrthoDB" id="9798026at2"/>
<dbReference type="EMBL" id="CP002530">
    <property type="protein sequence ID" value="ADY35786.1"/>
    <property type="molecule type" value="Genomic_DNA"/>
</dbReference>
<dbReference type="STRING" id="667015.Bacsa_1204"/>
<dbReference type="eggNOG" id="ENOG5034653">
    <property type="taxonomic scope" value="Bacteria"/>
</dbReference>
<dbReference type="RefSeq" id="WP_013617221.1">
    <property type="nucleotide sequence ID" value="NC_015164.1"/>
</dbReference>
<proteinExistence type="predicted"/>